<dbReference type="SUPFAM" id="SSF52402">
    <property type="entry name" value="Adenine nucleotide alpha hydrolases-like"/>
    <property type="match status" value="1"/>
</dbReference>
<sequence length="187" mass="20097">MNPRACCPQRQAMIKILVPVDGSECALAAVRHAAFLYREGSVAEIVLVNVQPPLERSRARAFHSLQRLRDVESRGGEAALCEAQEILEDSGVPYVPIIALGPLAETIARTAEENNCDGILLGTGLWSGITSFVGGGLPAGVMRRTSVPLTVIKARGSRQTKLDARMPLPQGQHAHLKPRLVILPPGR</sequence>
<proteinExistence type="inferred from homology"/>
<dbReference type="HOGENOM" id="CLU_049301_14_1_4"/>
<gene>
    <name evidence="3" type="ordered locus">Reut_A1204</name>
</gene>
<dbReference type="InterPro" id="IPR006016">
    <property type="entry name" value="UspA"/>
</dbReference>
<dbReference type="Pfam" id="PF00582">
    <property type="entry name" value="Usp"/>
    <property type="match status" value="1"/>
</dbReference>
<dbReference type="Gene3D" id="3.40.50.620">
    <property type="entry name" value="HUPs"/>
    <property type="match status" value="1"/>
</dbReference>
<dbReference type="EMBL" id="CP000090">
    <property type="protein sequence ID" value="AAZ60575.1"/>
    <property type="molecule type" value="Genomic_DNA"/>
</dbReference>
<evidence type="ECO:0000259" key="2">
    <source>
        <dbReference type="Pfam" id="PF00582"/>
    </source>
</evidence>
<dbReference type="InterPro" id="IPR014729">
    <property type="entry name" value="Rossmann-like_a/b/a_fold"/>
</dbReference>
<dbReference type="InterPro" id="IPR006015">
    <property type="entry name" value="Universal_stress_UspA"/>
</dbReference>
<feature type="domain" description="UspA" evidence="2">
    <location>
        <begin position="15"/>
        <end position="153"/>
    </location>
</feature>
<comment type="similarity">
    <text evidence="1">Belongs to the universal stress protein A family.</text>
</comment>
<evidence type="ECO:0000313" key="3">
    <source>
        <dbReference type="EMBL" id="AAZ60575.1"/>
    </source>
</evidence>
<dbReference type="PANTHER" id="PTHR46268">
    <property type="entry name" value="STRESS RESPONSE PROTEIN NHAX"/>
    <property type="match status" value="1"/>
</dbReference>
<reference evidence="3" key="1">
    <citation type="submission" date="2005-08" db="EMBL/GenBank/DDBJ databases">
        <title>Complete sequence of Chromosome1 of Ralstonia eutropha JMP134.</title>
        <authorList>
            <person name="Copeland A."/>
            <person name="Lucas S."/>
            <person name="Lapidus A."/>
            <person name="Barry K."/>
            <person name="Detter J.C."/>
            <person name="Glavina T."/>
            <person name="Hammon N."/>
            <person name="Israni S."/>
            <person name="Pitluck S."/>
            <person name="Goltsman E."/>
            <person name="Martinez M."/>
            <person name="Schmutz J."/>
            <person name="Larimer F."/>
            <person name="Land M."/>
            <person name="Lykidis A."/>
            <person name="Richardson P."/>
        </authorList>
    </citation>
    <scope>NUCLEOTIDE SEQUENCE</scope>
    <source>
        <strain evidence="3">JMP134</strain>
    </source>
</reference>
<dbReference type="KEGG" id="reu:Reut_A1204"/>
<organism evidence="3">
    <name type="scientific">Cupriavidus pinatubonensis (strain JMP 134 / LMG 1197)</name>
    <name type="common">Cupriavidus necator (strain JMP 134)</name>
    <dbReference type="NCBI Taxonomy" id="264198"/>
    <lineage>
        <taxon>Bacteria</taxon>
        <taxon>Pseudomonadati</taxon>
        <taxon>Pseudomonadota</taxon>
        <taxon>Betaproteobacteria</taxon>
        <taxon>Burkholderiales</taxon>
        <taxon>Burkholderiaceae</taxon>
        <taxon>Cupriavidus</taxon>
    </lineage>
</organism>
<protein>
    <submittedName>
        <fullName evidence="3">UspA</fullName>
    </submittedName>
</protein>
<dbReference type="AlphaFoldDB" id="Q472V8"/>
<dbReference type="PRINTS" id="PR01438">
    <property type="entry name" value="UNVRSLSTRESS"/>
</dbReference>
<dbReference type="STRING" id="264198.Reut_A1204"/>
<dbReference type="PANTHER" id="PTHR46268:SF6">
    <property type="entry name" value="UNIVERSAL STRESS PROTEIN UP12"/>
    <property type="match status" value="1"/>
</dbReference>
<evidence type="ECO:0000256" key="1">
    <source>
        <dbReference type="ARBA" id="ARBA00008791"/>
    </source>
</evidence>
<dbReference type="CDD" id="cd00293">
    <property type="entry name" value="USP-like"/>
    <property type="match status" value="1"/>
</dbReference>
<dbReference type="eggNOG" id="COG0589">
    <property type="taxonomic scope" value="Bacteria"/>
</dbReference>
<name>Q472V8_CUPPJ</name>
<accession>Q472V8</accession>